<dbReference type="PATRIC" id="fig|1214179.4.peg.854"/>
<dbReference type="InterPro" id="IPR024411">
    <property type="entry name" value="Tail_terminator_phage"/>
</dbReference>
<accession>A0A075SIW4</accession>
<organism evidence="1 2">
    <name type="scientific">Streptococcus suis 6407</name>
    <dbReference type="NCBI Taxonomy" id="1214179"/>
    <lineage>
        <taxon>Bacteria</taxon>
        <taxon>Bacillati</taxon>
        <taxon>Bacillota</taxon>
        <taxon>Bacilli</taxon>
        <taxon>Lactobacillales</taxon>
        <taxon>Streptococcaceae</taxon>
        <taxon>Streptococcus</taxon>
    </lineage>
</organism>
<dbReference type="HOGENOM" id="CLU_158018_0_0_9"/>
<dbReference type="Pfam" id="PF12691">
    <property type="entry name" value="Phage_tail_terminator_6"/>
    <property type="match status" value="1"/>
</dbReference>
<dbReference type="RefSeq" id="WP_024390522.1">
    <property type="nucleotide sequence ID" value="NZ_ALLE01000011.1"/>
</dbReference>
<evidence type="ECO:0000313" key="1">
    <source>
        <dbReference type="EMBL" id="AIG43326.1"/>
    </source>
</evidence>
<dbReference type="Proteomes" id="UP000028185">
    <property type="component" value="Chromosome"/>
</dbReference>
<sequence>MDFLSQLKNHINENLNLPFQMKIGYLDDQESLVVYTLPGSSVKRVYYDGTKELTLNIEIAIKSKQGQLAEDSLWQIAGLLEVLEDLPSANGSFDLEDIEVTSRPFMNEVHEQGWLVFLLNAKVNITQLKEN</sequence>
<reference evidence="1 2" key="1">
    <citation type="journal article" date="2014" name="Genome Announc.">
        <title>Whole-Genome Sequence of Streptococcus suis Serotype 4 Reference Strain 6407.</title>
        <authorList>
            <person name="Wang K."/>
            <person name="Chen J."/>
            <person name="Yao H."/>
            <person name="Lu C."/>
        </authorList>
    </citation>
    <scope>NUCLEOTIDE SEQUENCE [LARGE SCALE GENOMIC DNA]</scope>
    <source>
        <strain evidence="1">6407</strain>
    </source>
</reference>
<proteinExistence type="predicted"/>
<dbReference type="EMBL" id="CP008921">
    <property type="protein sequence ID" value="AIG43326.1"/>
    <property type="molecule type" value="Genomic_DNA"/>
</dbReference>
<evidence type="ECO:0000313" key="2">
    <source>
        <dbReference type="Proteomes" id="UP000028185"/>
    </source>
</evidence>
<gene>
    <name evidence="1" type="ORF">ID09_04480</name>
</gene>
<evidence type="ECO:0008006" key="3">
    <source>
        <dbReference type="Google" id="ProtNLM"/>
    </source>
</evidence>
<name>A0A075SIW4_STRSU</name>
<protein>
    <recommendedName>
        <fullName evidence="3">Capsid protein</fullName>
    </recommendedName>
</protein>
<dbReference type="AlphaFoldDB" id="A0A075SIW4"/>